<dbReference type="InterPro" id="IPR055789">
    <property type="entry name" value="DUF7365"/>
</dbReference>
<dbReference type="PATRIC" id="fig|315405.11.peg.1569"/>
<protein>
    <submittedName>
        <fullName evidence="4">Phage holin</fullName>
    </submittedName>
</protein>
<feature type="coiled-coil region" evidence="1">
    <location>
        <begin position="28"/>
        <end position="86"/>
    </location>
</feature>
<sequence length="91" mass="10831">MWRPETVSVVLSCVLSFLGIFTFFQNRMTSTEKRLTILEEKNTQQDKELEEIKRRLDNHDLQMQVLIQMTEQIKNLSEKVDKIDTKLEELS</sequence>
<reference evidence="4 5" key="1">
    <citation type="submission" date="2016-01" db="EMBL/GenBank/DDBJ databases">
        <title>Highly variable Streptococcus oralis are common among viridans streptococci isolated from primates.</title>
        <authorList>
            <person name="Denapaite D."/>
            <person name="Rieger M."/>
            <person name="Koendgen S."/>
            <person name="Brueckner R."/>
            <person name="Ochigava I."/>
            <person name="Kappeler P."/>
            <person name="Maetz-Rensing K."/>
            <person name="Leendertz F."/>
            <person name="Hakenbeck R."/>
        </authorList>
    </citation>
    <scope>NUCLEOTIDE SEQUENCE [LARGE SCALE GENOMIC DNA]</scope>
    <source>
        <strain evidence="4 5">DD02</strain>
    </source>
</reference>
<evidence type="ECO:0000256" key="2">
    <source>
        <dbReference type="SAM" id="Phobius"/>
    </source>
</evidence>
<dbReference type="EMBL" id="LQOF01000288">
    <property type="protein sequence ID" value="KXT67685.1"/>
    <property type="molecule type" value="Genomic_DNA"/>
</dbReference>
<evidence type="ECO:0000259" key="3">
    <source>
        <dbReference type="Pfam" id="PF24073"/>
    </source>
</evidence>
<evidence type="ECO:0000256" key="1">
    <source>
        <dbReference type="SAM" id="Coils"/>
    </source>
</evidence>
<keyword evidence="1" id="KW-0175">Coiled coil</keyword>
<feature type="transmembrane region" description="Helical" evidence="2">
    <location>
        <begin position="6"/>
        <end position="24"/>
    </location>
</feature>
<dbReference type="RefSeq" id="WP_061458823.1">
    <property type="nucleotide sequence ID" value="NZ_KQ968748.1"/>
</dbReference>
<gene>
    <name evidence="4" type="ORF">SGADD02_01321</name>
</gene>
<keyword evidence="2" id="KW-1133">Transmembrane helix</keyword>
<feature type="domain" description="DUF7365" evidence="3">
    <location>
        <begin position="7"/>
        <end position="90"/>
    </location>
</feature>
<keyword evidence="2" id="KW-0472">Membrane</keyword>
<proteinExistence type="predicted"/>
<organism evidence="4 5">
    <name type="scientific">Streptococcus gallolyticus</name>
    <dbReference type="NCBI Taxonomy" id="315405"/>
    <lineage>
        <taxon>Bacteria</taxon>
        <taxon>Bacillati</taxon>
        <taxon>Bacillota</taxon>
        <taxon>Bacilli</taxon>
        <taxon>Lactobacillales</taxon>
        <taxon>Streptococcaceae</taxon>
        <taxon>Streptococcus</taxon>
    </lineage>
</organism>
<dbReference type="Pfam" id="PF24073">
    <property type="entry name" value="DUF7365"/>
    <property type="match status" value="1"/>
</dbReference>
<name>A0A139MV70_9STRE</name>
<accession>A0A139MV70</accession>
<dbReference type="Proteomes" id="UP000070198">
    <property type="component" value="Unassembled WGS sequence"/>
</dbReference>
<evidence type="ECO:0000313" key="4">
    <source>
        <dbReference type="EMBL" id="KXT67685.1"/>
    </source>
</evidence>
<evidence type="ECO:0000313" key="5">
    <source>
        <dbReference type="Proteomes" id="UP000070198"/>
    </source>
</evidence>
<keyword evidence="2" id="KW-0812">Transmembrane</keyword>
<dbReference type="AlphaFoldDB" id="A0A139MV70"/>
<comment type="caution">
    <text evidence="4">The sequence shown here is derived from an EMBL/GenBank/DDBJ whole genome shotgun (WGS) entry which is preliminary data.</text>
</comment>